<evidence type="ECO:0000256" key="1">
    <source>
        <dbReference type="ARBA" id="ARBA00022670"/>
    </source>
</evidence>
<feature type="domain" description="Peptidase M3A/M3B catalytic" evidence="7">
    <location>
        <begin position="203"/>
        <end position="582"/>
    </location>
</feature>
<dbReference type="CDD" id="cd09607">
    <property type="entry name" value="M3B_PepF"/>
    <property type="match status" value="1"/>
</dbReference>
<evidence type="ECO:0000256" key="4">
    <source>
        <dbReference type="ARBA" id="ARBA00022833"/>
    </source>
</evidence>
<dbReference type="Pfam" id="PF08439">
    <property type="entry name" value="Peptidase_M3_N"/>
    <property type="match status" value="1"/>
</dbReference>
<dbReference type="InterPro" id="IPR011977">
    <property type="entry name" value="Pept_M3B_clade3"/>
</dbReference>
<keyword evidence="1 6" id="KW-0645">Protease</keyword>
<dbReference type="EC" id="3.4.-.-" evidence="9"/>
<evidence type="ECO:0000256" key="6">
    <source>
        <dbReference type="RuleBase" id="RU003435"/>
    </source>
</evidence>
<comment type="caution">
    <text evidence="9">The sequence shown here is derived from an EMBL/GenBank/DDBJ whole genome shotgun (WGS) entry which is preliminary data.</text>
</comment>
<evidence type="ECO:0000313" key="10">
    <source>
        <dbReference type="Proteomes" id="UP001597214"/>
    </source>
</evidence>
<keyword evidence="4 6" id="KW-0862">Zinc</keyword>
<dbReference type="InterPro" id="IPR013647">
    <property type="entry name" value="OligopepF_N_dom"/>
</dbReference>
<dbReference type="RefSeq" id="WP_377929862.1">
    <property type="nucleotide sequence ID" value="NZ_JBHUEM010000046.1"/>
</dbReference>
<dbReference type="InterPro" id="IPR001333">
    <property type="entry name" value="Peptidase_M32_Taq"/>
</dbReference>
<keyword evidence="2 6" id="KW-0479">Metal-binding</keyword>
<dbReference type="InterPro" id="IPR001567">
    <property type="entry name" value="Pept_M3A_M3B_dom"/>
</dbReference>
<evidence type="ECO:0000259" key="7">
    <source>
        <dbReference type="Pfam" id="PF01432"/>
    </source>
</evidence>
<evidence type="ECO:0000256" key="5">
    <source>
        <dbReference type="ARBA" id="ARBA00023049"/>
    </source>
</evidence>
<dbReference type="InterPro" id="IPR042088">
    <property type="entry name" value="OligoPept_F_C"/>
</dbReference>
<accession>A0ABW4LUA3</accession>
<evidence type="ECO:0000259" key="8">
    <source>
        <dbReference type="Pfam" id="PF08439"/>
    </source>
</evidence>
<dbReference type="NCBIfam" id="TIGR02290">
    <property type="entry name" value="M3_fam_3"/>
    <property type="match status" value="1"/>
</dbReference>
<keyword evidence="3 6" id="KW-0378">Hydrolase</keyword>
<comment type="similarity">
    <text evidence="6">Belongs to the peptidase M3 family.</text>
</comment>
<dbReference type="SUPFAM" id="SSF55486">
    <property type="entry name" value="Metalloproteases ('zincins'), catalytic domain"/>
    <property type="match status" value="1"/>
</dbReference>
<keyword evidence="10" id="KW-1185">Reference proteome</keyword>
<dbReference type="Gene3D" id="1.20.140.70">
    <property type="entry name" value="Oligopeptidase f, N-terminal domain"/>
    <property type="match status" value="1"/>
</dbReference>
<protein>
    <submittedName>
        <fullName evidence="9">M3 family oligoendopeptidase</fullName>
        <ecNumber evidence="9">3.4.-.-</ecNumber>
    </submittedName>
</protein>
<dbReference type="Pfam" id="PF01432">
    <property type="entry name" value="Peptidase_M3"/>
    <property type="match status" value="1"/>
</dbReference>
<dbReference type="Proteomes" id="UP001597214">
    <property type="component" value="Unassembled WGS sequence"/>
</dbReference>
<gene>
    <name evidence="9" type="ORF">ACFSCX_19185</name>
</gene>
<sequence length="598" mass="69311">MEQTSYSQVWNLDKIFPNGSQSTQFKSFIKQMELKVQAFEENVKVSSTPIEVKEVNNVLTLVQYIAEIRVSLSQAKSFITCLVSQNPKDQAAVILRGKVAQIESRFEKELSKVKKLLAKTKQDVWKNLLKTEELESFNFVLNEWRDNTPNQLSEESQNLMSDLMSDGYHAWGNFYHALVSSVSVNVEIEGEERNLSVGQAINLRSHPNEKVRKHSHYALEDIWQEKEDLFSNILNHIGGFRLQVYKMHGIKSVIEEPLKKNRMKEETLDVMWSVISKYKRFFANYLNHKAKLNGDTKMKAYNFWAPYTNNNQEIKYDDAVKLIIEHFKEFGPELESFVIEAFKEGWVEAENRPNKTNYGFCAGFPLTGESRVFMTFGGTFLNVLSLVHELGHAFHNHAMKSVNGLNKRYPMSIAETASTFSEMIIFDAAMKKAKSKDEKLFILDEKLKRSVMNFMNMHSRFLFEQRFYEERKEGIVSPGRLKLLMEEAIHEAYDGSLEHPSIYSWVWTPHYYITESPFYNFPYTFGYLFALCIYAKGKEEGKNFEGAYINILRDSGSMTTEDLVMKHLGVDITSEAFWEKGIELCVRDAEEFIKLTSS</sequence>
<dbReference type="PANTHER" id="PTHR34217">
    <property type="entry name" value="METAL-DEPENDENT CARBOXYPEPTIDASE"/>
    <property type="match status" value="1"/>
</dbReference>
<name>A0ABW4LUA3_9BACI</name>
<dbReference type="PANTHER" id="PTHR34217:SF1">
    <property type="entry name" value="CARBOXYPEPTIDASE 1"/>
    <property type="match status" value="1"/>
</dbReference>
<dbReference type="InterPro" id="IPR034006">
    <property type="entry name" value="M3B_PepF_2"/>
</dbReference>
<dbReference type="Gene3D" id="1.10.1370.20">
    <property type="entry name" value="Oligoendopeptidase f, C-terminal domain"/>
    <property type="match status" value="1"/>
</dbReference>
<dbReference type="GO" id="GO:0016787">
    <property type="term" value="F:hydrolase activity"/>
    <property type="evidence" value="ECO:0007669"/>
    <property type="project" value="UniProtKB-KW"/>
</dbReference>
<organism evidence="9 10">
    <name type="scientific">Bacillus salitolerans</name>
    <dbReference type="NCBI Taxonomy" id="1437434"/>
    <lineage>
        <taxon>Bacteria</taxon>
        <taxon>Bacillati</taxon>
        <taxon>Bacillota</taxon>
        <taxon>Bacilli</taxon>
        <taxon>Bacillales</taxon>
        <taxon>Bacillaceae</taxon>
        <taxon>Bacillus</taxon>
    </lineage>
</organism>
<evidence type="ECO:0000256" key="3">
    <source>
        <dbReference type="ARBA" id="ARBA00022801"/>
    </source>
</evidence>
<proteinExistence type="inferred from homology"/>
<evidence type="ECO:0000313" key="9">
    <source>
        <dbReference type="EMBL" id="MFD1738648.1"/>
    </source>
</evidence>
<comment type="cofactor">
    <cofactor evidence="6">
        <name>Zn(2+)</name>
        <dbReference type="ChEBI" id="CHEBI:29105"/>
    </cofactor>
    <text evidence="6">Binds 1 zinc ion.</text>
</comment>
<dbReference type="EMBL" id="JBHUEM010000046">
    <property type="protein sequence ID" value="MFD1738648.1"/>
    <property type="molecule type" value="Genomic_DNA"/>
</dbReference>
<reference evidence="10" key="1">
    <citation type="journal article" date="2019" name="Int. J. Syst. Evol. Microbiol.">
        <title>The Global Catalogue of Microorganisms (GCM) 10K type strain sequencing project: providing services to taxonomists for standard genome sequencing and annotation.</title>
        <authorList>
            <consortium name="The Broad Institute Genomics Platform"/>
            <consortium name="The Broad Institute Genome Sequencing Center for Infectious Disease"/>
            <person name="Wu L."/>
            <person name="Ma J."/>
        </authorList>
    </citation>
    <scope>NUCLEOTIDE SEQUENCE [LARGE SCALE GENOMIC DNA]</scope>
    <source>
        <strain evidence="10">CCUG 49339</strain>
    </source>
</reference>
<keyword evidence="5 6" id="KW-0482">Metalloprotease</keyword>
<evidence type="ECO:0000256" key="2">
    <source>
        <dbReference type="ARBA" id="ARBA00022723"/>
    </source>
</evidence>
<feature type="domain" description="Oligopeptidase F N-terminal" evidence="8">
    <location>
        <begin position="119"/>
        <end position="181"/>
    </location>
</feature>